<gene>
    <name evidence="3" type="ORF">GCM10018793_32520</name>
</gene>
<reference evidence="3" key="1">
    <citation type="journal article" date="2014" name="Int. J. Syst. Evol. Microbiol.">
        <title>Complete genome sequence of Corynebacterium casei LMG S-19264T (=DSM 44701T), isolated from a smear-ripened cheese.</title>
        <authorList>
            <consortium name="US DOE Joint Genome Institute (JGI-PGF)"/>
            <person name="Walter F."/>
            <person name="Albersmeier A."/>
            <person name="Kalinowski J."/>
            <person name="Ruckert C."/>
        </authorList>
    </citation>
    <scope>NUCLEOTIDE SEQUENCE</scope>
    <source>
        <strain evidence="3">JCM 5069</strain>
    </source>
</reference>
<name>A0A919L0H6_9ACTN</name>
<sequence>MSQQGERRSGHEDDWWGDLYDGAADDTGPTRAGDTLDDRFASACTAVNQPPTAPDTPENAPVPDPRLPSGQPGQPAGPERPGTRGGPAAPRTPDAPQAPHLPEPPTVRSPRLPESPTRADSPAFALTDDPALPFEAPPYEPPAYEPPPYEPPEYEPPAYDPAGSAATAAVSPPPPMPSEALIADIPDPADTLWEPPGKPWEPPRPPAAPGAPAPGPAAPANRPAPSPSAAPGPHEDRAPGPGPDEDRAPGPGSEPAPPAGEVPVPDARTGRAPAPAPGTAETAAPSGPPHRPSTPDLGQPATAAPWQSPPTTGRPPADTPDHPAPPPRGPAAPTPNPAPPGPSPTAPGPSPTAPGAGPAVPGPHHPPASRPPQQPPVPTPRISAFSEADAEDAEDTEDVEEWALPAGGPPTPAVRHVGDRPPTYDAEPTALPAADPEHLGELVADTVLDGARYGACTVRAVSMRGDSARYRGEPRRDSLLTARFGTGERALVLVAVATGARAAEGAHRAAAEVCQEIGRFVGRHHRGLAEDMAAGRRGALKAGLHRLTDRCLGRARSRAAESGAGPGEYAATLRCLLLPADPRCRMRVFFGVGPGGLFRLRGGAWQDIEPGPPQEPRNVVPGPGAMPARPIDGDPRTMRLGTTAPAGPYEPVPEPARPAFRFHAAAGARGDVLLMCSAGLAEPLRGAPALVEHFATRWTRGGPPGLAEFLADTQVRVKGYADDRTAVGVWDA</sequence>
<feature type="compositionally biased region" description="Pro residues" evidence="1">
    <location>
        <begin position="360"/>
        <end position="379"/>
    </location>
</feature>
<feature type="compositionally biased region" description="Acidic residues" evidence="1">
    <location>
        <begin position="388"/>
        <end position="401"/>
    </location>
</feature>
<feature type="region of interest" description="Disordered" evidence="1">
    <location>
        <begin position="1"/>
        <end position="415"/>
    </location>
</feature>
<accession>A0A919L0H6</accession>
<evidence type="ECO:0000256" key="1">
    <source>
        <dbReference type="SAM" id="MobiDB-lite"/>
    </source>
</evidence>
<feature type="compositionally biased region" description="Pro residues" evidence="1">
    <location>
        <begin position="135"/>
        <end position="159"/>
    </location>
</feature>
<reference evidence="3" key="2">
    <citation type="submission" date="2020-09" db="EMBL/GenBank/DDBJ databases">
        <authorList>
            <person name="Sun Q."/>
            <person name="Ohkuma M."/>
        </authorList>
    </citation>
    <scope>NUCLEOTIDE SEQUENCE</scope>
    <source>
        <strain evidence="3">JCM 5069</strain>
    </source>
</reference>
<evidence type="ECO:0000313" key="4">
    <source>
        <dbReference type="Proteomes" id="UP000603708"/>
    </source>
</evidence>
<organism evidence="3 4">
    <name type="scientific">Streptomyces sulfonofaciens</name>
    <dbReference type="NCBI Taxonomy" id="68272"/>
    <lineage>
        <taxon>Bacteria</taxon>
        <taxon>Bacillati</taxon>
        <taxon>Actinomycetota</taxon>
        <taxon>Actinomycetes</taxon>
        <taxon>Kitasatosporales</taxon>
        <taxon>Streptomycetaceae</taxon>
        <taxon>Streptomyces</taxon>
    </lineage>
</organism>
<proteinExistence type="predicted"/>
<feature type="compositionally biased region" description="Low complexity" evidence="1">
    <location>
        <begin position="160"/>
        <end position="170"/>
    </location>
</feature>
<feature type="domain" description="PPM-type phosphatase" evidence="2">
    <location>
        <begin position="464"/>
        <end position="608"/>
    </location>
</feature>
<feature type="compositionally biased region" description="Basic and acidic residues" evidence="1">
    <location>
        <begin position="233"/>
        <end position="248"/>
    </location>
</feature>
<feature type="compositionally biased region" description="Pro residues" evidence="1">
    <location>
        <begin position="196"/>
        <end position="230"/>
    </location>
</feature>
<protein>
    <recommendedName>
        <fullName evidence="2">PPM-type phosphatase domain-containing protein</fullName>
    </recommendedName>
</protein>
<dbReference type="EMBL" id="BNCD01000008">
    <property type="protein sequence ID" value="GHH79527.1"/>
    <property type="molecule type" value="Genomic_DNA"/>
</dbReference>
<dbReference type="Proteomes" id="UP000603708">
    <property type="component" value="Unassembled WGS sequence"/>
</dbReference>
<feature type="compositionally biased region" description="Basic and acidic residues" evidence="1">
    <location>
        <begin position="1"/>
        <end position="14"/>
    </location>
</feature>
<dbReference type="RefSeq" id="WP_189932541.1">
    <property type="nucleotide sequence ID" value="NZ_BNCD01000008.1"/>
</dbReference>
<dbReference type="Pfam" id="PF13672">
    <property type="entry name" value="PP2C_2"/>
    <property type="match status" value="1"/>
</dbReference>
<keyword evidence="4" id="KW-1185">Reference proteome</keyword>
<dbReference type="InterPro" id="IPR001932">
    <property type="entry name" value="PPM-type_phosphatase-like_dom"/>
</dbReference>
<feature type="compositionally biased region" description="Pro residues" evidence="1">
    <location>
        <begin position="322"/>
        <end position="352"/>
    </location>
</feature>
<evidence type="ECO:0000313" key="3">
    <source>
        <dbReference type="EMBL" id="GHH79527.1"/>
    </source>
</evidence>
<feature type="compositionally biased region" description="Low complexity" evidence="1">
    <location>
        <begin position="261"/>
        <end position="285"/>
    </location>
</feature>
<dbReference type="AlphaFoldDB" id="A0A919L0H6"/>
<comment type="caution">
    <text evidence="3">The sequence shown here is derived from an EMBL/GenBank/DDBJ whole genome shotgun (WGS) entry which is preliminary data.</text>
</comment>
<evidence type="ECO:0000259" key="2">
    <source>
        <dbReference type="Pfam" id="PF13672"/>
    </source>
</evidence>